<dbReference type="Pfam" id="PF05125">
    <property type="entry name" value="Phage_cap_P2"/>
    <property type="match status" value="1"/>
</dbReference>
<dbReference type="RefSeq" id="WP_021113045.1">
    <property type="nucleotide sequence ID" value="NZ_JDSO01000033.1"/>
</dbReference>
<gene>
    <name evidence="1" type="ORF">HPS10_02935</name>
</gene>
<dbReference type="NCBIfam" id="TIGR01551">
    <property type="entry name" value="major_capsid_P2"/>
    <property type="match status" value="1"/>
</dbReference>
<dbReference type="InterPro" id="IPR006441">
    <property type="entry name" value="Phage_P2_GpN"/>
</dbReference>
<comment type="caution">
    <text evidence="1">The sequence shown here is derived from an EMBL/GenBank/DDBJ whole genome shotgun (WGS) entry which is preliminary data.</text>
</comment>
<accession>A0A836MF00</accession>
<protein>
    <submittedName>
        <fullName evidence="1">Capsid protein</fullName>
    </submittedName>
</protein>
<sequence length="349" mass="39014">MRKETATKFNTYLAGVAQDNGVDYNHIFTGKKFTVEPSVQQRLEKQVQESSAFLQLINIVPVIEAKGETLGLGIAGTIASVTDTTKNGRKTQDLYTLNAVAYHCQQINYDSHLRYVTLDMWAKFPDFQRKVGELKAERMALDRIMIGFNGTSRATDSNRVTNPLLQDVAKGWLAKIEEHAPQRVMKEEVESSNKIEVGSTAKTFKTLDALVFSAVNDLIEPQYQDDTQLVAIMSRDLLADYYFPLVNEAKPTEKLAGDTIVSQKRCGGLRVIQVPYLPKGTILITRLDNLSIYYQEGGMRRTLKDNAEYDRYEDFVSSNDDFVVENYAQVALLKNISVLGSPDTTGVGG</sequence>
<evidence type="ECO:0000313" key="2">
    <source>
        <dbReference type="Proteomes" id="UP000027036"/>
    </source>
</evidence>
<proteinExistence type="predicted"/>
<evidence type="ECO:0000313" key="1">
    <source>
        <dbReference type="EMBL" id="KDB48639.1"/>
    </source>
</evidence>
<organism evidence="1 2">
    <name type="scientific">Glaesserella parasuis HPS10</name>
    <dbReference type="NCBI Taxonomy" id="1450514"/>
    <lineage>
        <taxon>Bacteria</taxon>
        <taxon>Pseudomonadati</taxon>
        <taxon>Pseudomonadota</taxon>
        <taxon>Gammaproteobacteria</taxon>
        <taxon>Pasteurellales</taxon>
        <taxon>Pasteurellaceae</taxon>
        <taxon>Glaesserella</taxon>
    </lineage>
</organism>
<dbReference type="AlphaFoldDB" id="A0A836MF00"/>
<name>A0A836MF00_GLAPU</name>
<dbReference type="EMBL" id="JDSO01000033">
    <property type="protein sequence ID" value="KDB48639.1"/>
    <property type="molecule type" value="Genomic_DNA"/>
</dbReference>
<reference evidence="1 2" key="1">
    <citation type="submission" date="2014-02" db="EMBL/GenBank/DDBJ databases">
        <title>Comparative genomics of Haemophilus parasuis isolated from pig lungs.</title>
        <authorList>
            <person name="Kittichotirat W."/>
            <person name="Bumgarner R.E."/>
            <person name="Lawrence P."/>
        </authorList>
    </citation>
    <scope>NUCLEOTIDE SEQUENCE [LARGE SCALE GENOMIC DNA]</scope>
    <source>
        <strain evidence="1 2">HPS10</strain>
    </source>
</reference>
<dbReference type="Proteomes" id="UP000027036">
    <property type="component" value="Unassembled WGS sequence"/>
</dbReference>